<proteinExistence type="predicted"/>
<accession>A0A8X7RSS6</accession>
<evidence type="ECO:0000256" key="1">
    <source>
        <dbReference type="SAM" id="MobiDB-lite"/>
    </source>
</evidence>
<protein>
    <submittedName>
        <fullName evidence="2">Uncharacterized protein</fullName>
    </submittedName>
</protein>
<comment type="caution">
    <text evidence="2">The sequence shown here is derived from an EMBL/GenBank/DDBJ whole genome shotgun (WGS) entry which is preliminary data.</text>
</comment>
<evidence type="ECO:0000313" key="3">
    <source>
        <dbReference type="Proteomes" id="UP000886595"/>
    </source>
</evidence>
<sequence>MYVCLAFVSSGSSRRSSLRRRCAKPVPLLYMGRGLNGLVKRRQQSLDFPSRTTVSPALDSSSCYRLLPLLQGFWAPFSPVARQLGAPVEGPPIPAIGDAARAESAEAHAHLVEAPGGEALEEPEEVRCLRMSLPDGGNASVVDIAKQFQSEHGNGNDEEDDCSKDGDMEISGLAEMSAMVEKFEMSHKAKNDVAKVGEKEKESGDVQTETKKNKRERKCDGKEGGPLKKAKGSDNMRSPIRTRGHKKEAAEKEAAENRTARAQKKAGEQKKACEKKKKANKGGKEKV</sequence>
<feature type="region of interest" description="Disordered" evidence="1">
    <location>
        <begin position="190"/>
        <end position="287"/>
    </location>
</feature>
<organism evidence="2 3">
    <name type="scientific">Brassica carinata</name>
    <name type="common">Ethiopian mustard</name>
    <name type="synonym">Abyssinian cabbage</name>
    <dbReference type="NCBI Taxonomy" id="52824"/>
    <lineage>
        <taxon>Eukaryota</taxon>
        <taxon>Viridiplantae</taxon>
        <taxon>Streptophyta</taxon>
        <taxon>Embryophyta</taxon>
        <taxon>Tracheophyta</taxon>
        <taxon>Spermatophyta</taxon>
        <taxon>Magnoliopsida</taxon>
        <taxon>eudicotyledons</taxon>
        <taxon>Gunneridae</taxon>
        <taxon>Pentapetalae</taxon>
        <taxon>rosids</taxon>
        <taxon>malvids</taxon>
        <taxon>Brassicales</taxon>
        <taxon>Brassicaceae</taxon>
        <taxon>Brassiceae</taxon>
        <taxon>Brassica</taxon>
    </lineage>
</organism>
<name>A0A8X7RSS6_BRACI</name>
<evidence type="ECO:0000313" key="2">
    <source>
        <dbReference type="EMBL" id="KAG2292638.1"/>
    </source>
</evidence>
<dbReference type="EMBL" id="JAAMPC010000009">
    <property type="protein sequence ID" value="KAG2292638.1"/>
    <property type="molecule type" value="Genomic_DNA"/>
</dbReference>
<reference evidence="2 3" key="1">
    <citation type="submission" date="2020-02" db="EMBL/GenBank/DDBJ databases">
        <authorList>
            <person name="Ma Q."/>
            <person name="Huang Y."/>
            <person name="Song X."/>
            <person name="Pei D."/>
        </authorList>
    </citation>
    <scope>NUCLEOTIDE SEQUENCE [LARGE SCALE GENOMIC DNA]</scope>
    <source>
        <strain evidence="2">Sxm20200214</strain>
        <tissue evidence="2">Leaf</tissue>
    </source>
</reference>
<gene>
    <name evidence="2" type="ORF">Bca52824_039307</name>
</gene>
<keyword evidence="3" id="KW-1185">Reference proteome</keyword>
<feature type="compositionally biased region" description="Basic and acidic residues" evidence="1">
    <location>
        <begin position="247"/>
        <end position="272"/>
    </location>
</feature>
<dbReference type="Proteomes" id="UP000886595">
    <property type="component" value="Unassembled WGS sequence"/>
</dbReference>
<dbReference type="AlphaFoldDB" id="A0A8X7RSS6"/>
<feature type="compositionally biased region" description="Basic and acidic residues" evidence="1">
    <location>
        <begin position="190"/>
        <end position="234"/>
    </location>
</feature>